<dbReference type="Gene3D" id="1.25.40.10">
    <property type="entry name" value="Tetratricopeptide repeat domain"/>
    <property type="match status" value="2"/>
</dbReference>
<dbReference type="OrthoDB" id="185373at2759"/>
<evidence type="ECO:0000256" key="1">
    <source>
        <dbReference type="ARBA" id="ARBA00022737"/>
    </source>
</evidence>
<name>A0A9D4UHD4_ADICA</name>
<dbReference type="InterPro" id="IPR046960">
    <property type="entry name" value="PPR_At4g14850-like_plant"/>
</dbReference>
<dbReference type="FunFam" id="1.25.40.10:FF:000393">
    <property type="entry name" value="Pentatricopeptide repeat-containing protein At1g20230"/>
    <property type="match status" value="1"/>
</dbReference>
<feature type="repeat" description="PPR" evidence="2">
    <location>
        <begin position="214"/>
        <end position="248"/>
    </location>
</feature>
<feature type="repeat" description="PPR" evidence="2">
    <location>
        <begin position="249"/>
        <end position="283"/>
    </location>
</feature>
<sequence length="289" mass="32091">MRLFLVTSLKACAKEKDLYEGSRIHADIRTSGLLETDAYLRSTLVTMYAKCSALVRAQQVIDELRVRDAVSWSALIAGYVQHGHGKEAVGCFYRMQREGLSPNAFTYSSILKACGIMQDINMGEQIHDEIVSLGCFQRMRSEGFTPTAITYACILKACGIMQDVDVGKKIHDEIVSQGLLKNTIMHGNALIDMYAKCGVILKAQMVFDTLPVRDVVSWNALIAGYAQYGQGQEAHHCFQLMRSMGFSPNVVSWTALIGGYAQQGLAKEALDCFQWMQQGGHLPRCNHFC</sequence>
<proteinExistence type="predicted"/>
<evidence type="ECO:0000313" key="4">
    <source>
        <dbReference type="Proteomes" id="UP000886520"/>
    </source>
</evidence>
<feature type="repeat" description="PPR" evidence="2">
    <location>
        <begin position="68"/>
        <end position="102"/>
    </location>
</feature>
<evidence type="ECO:0008006" key="5">
    <source>
        <dbReference type="Google" id="ProtNLM"/>
    </source>
</evidence>
<dbReference type="InterPro" id="IPR011990">
    <property type="entry name" value="TPR-like_helical_dom_sf"/>
</dbReference>
<keyword evidence="4" id="KW-1185">Reference proteome</keyword>
<dbReference type="NCBIfam" id="TIGR00756">
    <property type="entry name" value="PPR"/>
    <property type="match status" value="3"/>
</dbReference>
<dbReference type="PROSITE" id="PS51375">
    <property type="entry name" value="PPR"/>
    <property type="match status" value="3"/>
</dbReference>
<dbReference type="FunFam" id="1.25.40.10:FF:000381">
    <property type="entry name" value="Pentatricopeptide repeat-containing protein"/>
    <property type="match status" value="1"/>
</dbReference>
<keyword evidence="1" id="KW-0677">Repeat</keyword>
<accession>A0A9D4UHD4</accession>
<dbReference type="Proteomes" id="UP000886520">
    <property type="component" value="Chromosome 17"/>
</dbReference>
<dbReference type="Pfam" id="PF01535">
    <property type="entry name" value="PPR"/>
    <property type="match status" value="1"/>
</dbReference>
<dbReference type="EMBL" id="JABFUD020000017">
    <property type="protein sequence ID" value="KAI5067707.1"/>
    <property type="molecule type" value="Genomic_DNA"/>
</dbReference>
<evidence type="ECO:0000256" key="2">
    <source>
        <dbReference type="PROSITE-ProRule" id="PRU00708"/>
    </source>
</evidence>
<gene>
    <name evidence="3" type="ORF">GOP47_0018235</name>
</gene>
<evidence type="ECO:0000313" key="3">
    <source>
        <dbReference type="EMBL" id="KAI5067707.1"/>
    </source>
</evidence>
<dbReference type="AlphaFoldDB" id="A0A9D4UHD4"/>
<organism evidence="3 4">
    <name type="scientific">Adiantum capillus-veneris</name>
    <name type="common">Maidenhair fern</name>
    <dbReference type="NCBI Taxonomy" id="13818"/>
    <lineage>
        <taxon>Eukaryota</taxon>
        <taxon>Viridiplantae</taxon>
        <taxon>Streptophyta</taxon>
        <taxon>Embryophyta</taxon>
        <taxon>Tracheophyta</taxon>
        <taxon>Polypodiopsida</taxon>
        <taxon>Polypodiidae</taxon>
        <taxon>Polypodiales</taxon>
        <taxon>Pteridineae</taxon>
        <taxon>Pteridaceae</taxon>
        <taxon>Vittarioideae</taxon>
        <taxon>Adiantum</taxon>
    </lineage>
</organism>
<dbReference type="PANTHER" id="PTHR47926">
    <property type="entry name" value="PENTATRICOPEPTIDE REPEAT-CONTAINING PROTEIN"/>
    <property type="match status" value="1"/>
</dbReference>
<dbReference type="GO" id="GO:0003723">
    <property type="term" value="F:RNA binding"/>
    <property type="evidence" value="ECO:0007669"/>
    <property type="project" value="InterPro"/>
</dbReference>
<dbReference type="InterPro" id="IPR002885">
    <property type="entry name" value="PPR_rpt"/>
</dbReference>
<protein>
    <recommendedName>
        <fullName evidence="5">Pentatricopeptide repeat-containing protein</fullName>
    </recommendedName>
</protein>
<dbReference type="Pfam" id="PF13812">
    <property type="entry name" value="PPR_3"/>
    <property type="match status" value="1"/>
</dbReference>
<comment type="caution">
    <text evidence="3">The sequence shown here is derived from an EMBL/GenBank/DDBJ whole genome shotgun (WGS) entry which is preliminary data.</text>
</comment>
<reference evidence="3" key="1">
    <citation type="submission" date="2021-01" db="EMBL/GenBank/DDBJ databases">
        <title>Adiantum capillus-veneris genome.</title>
        <authorList>
            <person name="Fang Y."/>
            <person name="Liao Q."/>
        </authorList>
    </citation>
    <scope>NUCLEOTIDE SEQUENCE</scope>
    <source>
        <strain evidence="3">H3</strain>
        <tissue evidence="3">Leaf</tissue>
    </source>
</reference>
<dbReference type="GO" id="GO:0009451">
    <property type="term" value="P:RNA modification"/>
    <property type="evidence" value="ECO:0007669"/>
    <property type="project" value="InterPro"/>
</dbReference>
<dbReference type="Pfam" id="PF13041">
    <property type="entry name" value="PPR_2"/>
    <property type="match status" value="2"/>
</dbReference>